<feature type="transmembrane region" description="Helical" evidence="1">
    <location>
        <begin position="204"/>
        <end position="224"/>
    </location>
</feature>
<sequence>MPETTRVPWGAIATFLVTAFALAWVVTLPLWLGGEGLRSPLALPLMAAMMWTPTVAALVATFFVRRPRRRAHYLGLVPFRPVGRKIALFLLFPVAWTAIGVASLLLATALGWAHPDWSLSQIAPFLPEGMTTDVYMAVTLAAIPVNTVVATVSAFGEELGWRGFLTTALAPLGFWPSAILIGIVWGLWHAPVILLGYNFARPDAAGLALMVVFTLFVGVILQWSRYWTGNVWPAAVGHGALNTAASVVVLWNGPGDDAAIATVLGAPGWIVMGVVIALLVVTGLLGRRTRTALEAVPA</sequence>
<organism evidence="3 4">
    <name type="scientific">Microbacterium barkeri</name>
    <dbReference type="NCBI Taxonomy" id="33917"/>
    <lineage>
        <taxon>Bacteria</taxon>
        <taxon>Bacillati</taxon>
        <taxon>Actinomycetota</taxon>
        <taxon>Actinomycetes</taxon>
        <taxon>Micrococcales</taxon>
        <taxon>Microbacteriaceae</taxon>
        <taxon>Microbacterium</taxon>
    </lineage>
</organism>
<dbReference type="Pfam" id="PF02517">
    <property type="entry name" value="Rce1-like"/>
    <property type="match status" value="1"/>
</dbReference>
<feature type="transmembrane region" description="Helical" evidence="1">
    <location>
        <begin position="231"/>
        <end position="252"/>
    </location>
</feature>
<evidence type="ECO:0000313" key="3">
    <source>
        <dbReference type="EMBL" id="GLJ61766.1"/>
    </source>
</evidence>
<dbReference type="InterPro" id="IPR003675">
    <property type="entry name" value="Rce1/LyrA-like_dom"/>
</dbReference>
<dbReference type="GO" id="GO:0080120">
    <property type="term" value="P:CAAX-box protein maturation"/>
    <property type="evidence" value="ECO:0007669"/>
    <property type="project" value="UniProtKB-ARBA"/>
</dbReference>
<keyword evidence="4" id="KW-1185">Reference proteome</keyword>
<dbReference type="Proteomes" id="UP001142462">
    <property type="component" value="Unassembled WGS sequence"/>
</dbReference>
<keyword evidence="1" id="KW-1133">Transmembrane helix</keyword>
<accession>A0A9W6LWV1</accession>
<evidence type="ECO:0000313" key="4">
    <source>
        <dbReference type="Proteomes" id="UP001142462"/>
    </source>
</evidence>
<dbReference type="InterPro" id="IPR042150">
    <property type="entry name" value="MmRce1-like"/>
</dbReference>
<feature type="transmembrane region" description="Helical" evidence="1">
    <location>
        <begin position="134"/>
        <end position="156"/>
    </location>
</feature>
<reference evidence="3" key="1">
    <citation type="journal article" date="2014" name="Int. J. Syst. Evol. Microbiol.">
        <title>Complete genome sequence of Corynebacterium casei LMG S-19264T (=DSM 44701T), isolated from a smear-ripened cheese.</title>
        <authorList>
            <consortium name="US DOE Joint Genome Institute (JGI-PGF)"/>
            <person name="Walter F."/>
            <person name="Albersmeier A."/>
            <person name="Kalinowski J."/>
            <person name="Ruckert C."/>
        </authorList>
    </citation>
    <scope>NUCLEOTIDE SEQUENCE</scope>
    <source>
        <strain evidence="3">VKM Ac-1020</strain>
    </source>
</reference>
<dbReference type="AlphaFoldDB" id="A0A9W6LWV1"/>
<dbReference type="PANTHER" id="PTHR35797">
    <property type="entry name" value="PROTEASE-RELATED"/>
    <property type="match status" value="1"/>
</dbReference>
<feature type="transmembrane region" description="Helical" evidence="1">
    <location>
        <begin position="43"/>
        <end position="65"/>
    </location>
</feature>
<feature type="transmembrane region" description="Helical" evidence="1">
    <location>
        <begin position="168"/>
        <end position="188"/>
    </location>
</feature>
<feature type="transmembrane region" description="Helical" evidence="1">
    <location>
        <begin position="258"/>
        <end position="281"/>
    </location>
</feature>
<reference evidence="3" key="2">
    <citation type="submission" date="2023-01" db="EMBL/GenBank/DDBJ databases">
        <authorList>
            <person name="Sun Q."/>
            <person name="Evtushenko L."/>
        </authorList>
    </citation>
    <scope>NUCLEOTIDE SEQUENCE</scope>
    <source>
        <strain evidence="3">VKM Ac-1020</strain>
    </source>
</reference>
<gene>
    <name evidence="3" type="ORF">GCM10017576_18960</name>
</gene>
<keyword evidence="1" id="KW-0812">Transmembrane</keyword>
<dbReference type="GO" id="GO:0004175">
    <property type="term" value="F:endopeptidase activity"/>
    <property type="evidence" value="ECO:0007669"/>
    <property type="project" value="UniProtKB-ARBA"/>
</dbReference>
<feature type="transmembrane region" description="Helical" evidence="1">
    <location>
        <begin position="86"/>
        <end position="114"/>
    </location>
</feature>
<protein>
    <submittedName>
        <fullName evidence="3">Abortive infection protein</fullName>
    </submittedName>
</protein>
<evidence type="ECO:0000259" key="2">
    <source>
        <dbReference type="Pfam" id="PF02517"/>
    </source>
</evidence>
<name>A0A9W6LWV1_9MICO</name>
<comment type="caution">
    <text evidence="3">The sequence shown here is derived from an EMBL/GenBank/DDBJ whole genome shotgun (WGS) entry which is preliminary data.</text>
</comment>
<dbReference type="PANTHER" id="PTHR35797:SF1">
    <property type="entry name" value="PROTEASE"/>
    <property type="match status" value="1"/>
</dbReference>
<proteinExistence type="predicted"/>
<evidence type="ECO:0000256" key="1">
    <source>
        <dbReference type="SAM" id="Phobius"/>
    </source>
</evidence>
<feature type="domain" description="CAAX prenyl protease 2/Lysostaphin resistance protein A-like" evidence="2">
    <location>
        <begin position="145"/>
        <end position="243"/>
    </location>
</feature>
<dbReference type="EMBL" id="BSEJ01000008">
    <property type="protein sequence ID" value="GLJ61766.1"/>
    <property type="molecule type" value="Genomic_DNA"/>
</dbReference>
<feature type="transmembrane region" description="Helical" evidence="1">
    <location>
        <begin position="7"/>
        <end position="31"/>
    </location>
</feature>
<keyword evidence="1" id="KW-0472">Membrane</keyword>